<accession>A0ABP1RYW3</accession>
<proteinExistence type="predicted"/>
<comment type="caution">
    <text evidence="1">The sequence shown here is derived from an EMBL/GenBank/DDBJ whole genome shotgun (WGS) entry which is preliminary data.</text>
</comment>
<dbReference type="EMBL" id="CAXLJM020000125">
    <property type="protein sequence ID" value="CAL8139350.1"/>
    <property type="molecule type" value="Genomic_DNA"/>
</dbReference>
<keyword evidence="2" id="KW-1185">Reference proteome</keyword>
<name>A0ABP1RYW3_9HEXA</name>
<dbReference type="Proteomes" id="UP001642540">
    <property type="component" value="Unassembled WGS sequence"/>
</dbReference>
<gene>
    <name evidence="1" type="ORF">ODALV1_LOCUS27797</name>
</gene>
<protein>
    <submittedName>
        <fullName evidence="1">Uncharacterized protein</fullName>
    </submittedName>
</protein>
<sequence>MKPPVSSRKRSVISFATGKMASYHYHHLILLIISSSLVLAHPKPQDNVEINQPELTTPTESPPGPETTTFKSFLSYLFQREGNRDPWLAQLVKATAPVLAEEGFGGVIRQSFKIAPVLALGAVNQLANTRIGPLLNFPEPPTTTLLPKRRGSEKDDY</sequence>
<evidence type="ECO:0000313" key="2">
    <source>
        <dbReference type="Proteomes" id="UP001642540"/>
    </source>
</evidence>
<evidence type="ECO:0000313" key="1">
    <source>
        <dbReference type="EMBL" id="CAL8139350.1"/>
    </source>
</evidence>
<organism evidence="1 2">
    <name type="scientific">Orchesella dallaii</name>
    <dbReference type="NCBI Taxonomy" id="48710"/>
    <lineage>
        <taxon>Eukaryota</taxon>
        <taxon>Metazoa</taxon>
        <taxon>Ecdysozoa</taxon>
        <taxon>Arthropoda</taxon>
        <taxon>Hexapoda</taxon>
        <taxon>Collembola</taxon>
        <taxon>Entomobryomorpha</taxon>
        <taxon>Entomobryoidea</taxon>
        <taxon>Orchesellidae</taxon>
        <taxon>Orchesellinae</taxon>
        <taxon>Orchesella</taxon>
    </lineage>
</organism>
<reference evidence="1 2" key="1">
    <citation type="submission" date="2024-08" db="EMBL/GenBank/DDBJ databases">
        <authorList>
            <person name="Cucini C."/>
            <person name="Frati F."/>
        </authorList>
    </citation>
    <scope>NUCLEOTIDE SEQUENCE [LARGE SCALE GENOMIC DNA]</scope>
</reference>